<organism evidence="1 2">
    <name type="scientific">Leptospira fluminis</name>
    <dbReference type="NCBI Taxonomy" id="2484979"/>
    <lineage>
        <taxon>Bacteria</taxon>
        <taxon>Pseudomonadati</taxon>
        <taxon>Spirochaetota</taxon>
        <taxon>Spirochaetia</taxon>
        <taxon>Leptospirales</taxon>
        <taxon>Leptospiraceae</taxon>
        <taxon>Leptospira</taxon>
    </lineage>
</organism>
<keyword evidence="1" id="KW-0378">Hydrolase</keyword>
<reference evidence="1" key="1">
    <citation type="journal article" date="2019" name="PLoS Negl. Trop. Dis.">
        <title>Revisiting the worldwide diversity of Leptospira species in the environment.</title>
        <authorList>
            <person name="Vincent A.T."/>
            <person name="Schiettekatte O."/>
            <person name="Bourhy P."/>
            <person name="Veyrier F.J."/>
            <person name="Picardeau M."/>
        </authorList>
    </citation>
    <scope>NUCLEOTIDE SEQUENCE [LARGE SCALE GENOMIC DNA]</scope>
    <source>
        <strain evidence="1">SCS5</strain>
    </source>
</reference>
<evidence type="ECO:0000313" key="1">
    <source>
        <dbReference type="EMBL" id="TGK15247.1"/>
    </source>
</evidence>
<dbReference type="AlphaFoldDB" id="A0A4R9GMP5"/>
<evidence type="ECO:0000313" key="2">
    <source>
        <dbReference type="Proteomes" id="UP000297855"/>
    </source>
</evidence>
<dbReference type="EMBL" id="RQEV01000017">
    <property type="protein sequence ID" value="TGK15247.1"/>
    <property type="molecule type" value="Genomic_DNA"/>
</dbReference>
<dbReference type="Proteomes" id="UP000297855">
    <property type="component" value="Unassembled WGS sequence"/>
</dbReference>
<sequence length="266" mass="29314">MSNLRPLEKYTLLFLVFIGVFACQNITLQTPIDRSSSSDTVDNPIRNAAIMYLIADQIALTPDECTKTYITTNLVWPLPANYGRISSETRNFQTIIGIDSTIDIASQYPNFLNPETTFSVAVGGNTACDAITQFNSIKTPNPQNFVISSADGNGLLHGIRADDSVKTTIRLVSKIRSRWPNVKVAVVGVHPTRLQGINSVKDYTNSQIATYLKSLTHTCYYDPMPLFGVGPGESAPASLMLDSIHYNGNISFQIKEKLRENCEISI</sequence>
<proteinExistence type="predicted"/>
<dbReference type="RefSeq" id="WP_135814621.1">
    <property type="nucleotide sequence ID" value="NZ_RQEV01000017.1"/>
</dbReference>
<dbReference type="PROSITE" id="PS51257">
    <property type="entry name" value="PROKAR_LIPOPROTEIN"/>
    <property type="match status" value="1"/>
</dbReference>
<dbReference type="InterPro" id="IPR036514">
    <property type="entry name" value="SGNH_hydro_sf"/>
</dbReference>
<comment type="caution">
    <text evidence="1">The sequence shown here is derived from an EMBL/GenBank/DDBJ whole genome shotgun (WGS) entry which is preliminary data.</text>
</comment>
<dbReference type="GO" id="GO:0016788">
    <property type="term" value="F:hydrolase activity, acting on ester bonds"/>
    <property type="evidence" value="ECO:0007669"/>
    <property type="project" value="UniProtKB-ARBA"/>
</dbReference>
<name>A0A4R9GMP5_9LEPT</name>
<keyword evidence="2" id="KW-1185">Reference proteome</keyword>
<protein>
    <submittedName>
        <fullName evidence="1">SGNH/GDSL hydrolase family protein</fullName>
    </submittedName>
</protein>
<dbReference type="Gene3D" id="3.40.50.1110">
    <property type="entry name" value="SGNH hydrolase"/>
    <property type="match status" value="1"/>
</dbReference>
<dbReference type="SUPFAM" id="SSF52266">
    <property type="entry name" value="SGNH hydrolase"/>
    <property type="match status" value="1"/>
</dbReference>
<gene>
    <name evidence="1" type="ORF">EHO61_16330</name>
</gene>
<dbReference type="OrthoDB" id="321601at2"/>
<accession>A0A4R9GMP5</accession>